<dbReference type="InterPro" id="IPR004474">
    <property type="entry name" value="LytR_CpsA_psr"/>
</dbReference>
<feature type="domain" description="Cell envelope-related transcriptional attenuator" evidence="2">
    <location>
        <begin position="90"/>
        <end position="245"/>
    </location>
</feature>
<evidence type="ECO:0000313" key="3">
    <source>
        <dbReference type="EMBL" id="MBI2465954.1"/>
    </source>
</evidence>
<name>A0A931YDN8_9BACT</name>
<dbReference type="EMBL" id="JACPHQ010000021">
    <property type="protein sequence ID" value="MBI2465954.1"/>
    <property type="molecule type" value="Genomic_DNA"/>
</dbReference>
<evidence type="ECO:0000256" key="1">
    <source>
        <dbReference type="ARBA" id="ARBA00006068"/>
    </source>
</evidence>
<dbReference type="Gene3D" id="3.40.630.190">
    <property type="entry name" value="LCP protein"/>
    <property type="match status" value="1"/>
</dbReference>
<dbReference type="AlphaFoldDB" id="A0A931YDN8"/>
<dbReference type="InterPro" id="IPR050922">
    <property type="entry name" value="LytR/CpsA/Psr_CW_biosynth"/>
</dbReference>
<evidence type="ECO:0000313" key="4">
    <source>
        <dbReference type="Proteomes" id="UP000709672"/>
    </source>
</evidence>
<accession>A0A931YDN8</accession>
<comment type="caution">
    <text evidence="3">The sequence shown here is derived from an EMBL/GenBank/DDBJ whole genome shotgun (WGS) entry which is preliminary data.</text>
</comment>
<comment type="similarity">
    <text evidence="1">Belongs to the LytR/CpsA/Psr (LCP) family.</text>
</comment>
<dbReference type="Proteomes" id="UP000709672">
    <property type="component" value="Unassembled WGS sequence"/>
</dbReference>
<sequence>MLKLDMENRPGKYLLVILVVVLALANVWLVDKTFFAEDKSQLPQMNFGLLSAGSFVIQNPAKNKTDSFNETRNILVLGRSGGRHIAPDLTDTIAVAHLDGSTKKIKVISIPRDLVVKTQNGTVKINSLYSTRSKKSEKEGLELIKNKVEEISGLVIDSFLLFDLDTAEKVINAVGGLNVYVKNNINDTRFPTDAGGYETFRLEKGLRYLDGETALKFVRTRNSSRGDFDRMERQQEVLKAIKGKIVSLNPVWDFPKLWNIFSTVKKNIRTDLTLSDIKTMWGLAKNLDLEKIETLSLNPENGLVKPEKMKFGSQTAYVLTATPQQFDYANIQKAINSFLEN</sequence>
<proteinExistence type="inferred from homology"/>
<protein>
    <submittedName>
        <fullName evidence="3">LCP family protein</fullName>
    </submittedName>
</protein>
<dbReference type="NCBIfam" id="TIGR00350">
    <property type="entry name" value="lytR_cpsA_psr"/>
    <property type="match status" value="1"/>
</dbReference>
<dbReference type="Pfam" id="PF03816">
    <property type="entry name" value="LytR_cpsA_psr"/>
    <property type="match status" value="1"/>
</dbReference>
<evidence type="ECO:0000259" key="2">
    <source>
        <dbReference type="Pfam" id="PF03816"/>
    </source>
</evidence>
<organism evidence="3 4">
    <name type="scientific">Candidatus Sungiibacteriota bacterium</name>
    <dbReference type="NCBI Taxonomy" id="2750080"/>
    <lineage>
        <taxon>Bacteria</taxon>
        <taxon>Candidatus Sungiibacteriota</taxon>
    </lineage>
</organism>
<dbReference type="PANTHER" id="PTHR33392">
    <property type="entry name" value="POLYISOPRENYL-TEICHOIC ACID--PEPTIDOGLYCAN TEICHOIC ACID TRANSFERASE TAGU"/>
    <property type="match status" value="1"/>
</dbReference>
<gene>
    <name evidence="3" type="ORF">HYV66_01845</name>
</gene>
<reference evidence="3" key="1">
    <citation type="submission" date="2020-07" db="EMBL/GenBank/DDBJ databases">
        <title>Huge and variable diversity of episymbiotic CPR bacteria and DPANN archaea in groundwater ecosystems.</title>
        <authorList>
            <person name="He C.Y."/>
            <person name="Keren R."/>
            <person name="Whittaker M."/>
            <person name="Farag I.F."/>
            <person name="Doudna J."/>
            <person name="Cate J.H.D."/>
            <person name="Banfield J.F."/>
        </authorList>
    </citation>
    <scope>NUCLEOTIDE SEQUENCE</scope>
    <source>
        <strain evidence="3">NC_groundwater_418_Ag_B-0.1um_45_10</strain>
    </source>
</reference>
<dbReference type="PANTHER" id="PTHR33392:SF6">
    <property type="entry name" value="POLYISOPRENYL-TEICHOIC ACID--PEPTIDOGLYCAN TEICHOIC ACID TRANSFERASE TAGU"/>
    <property type="match status" value="1"/>
</dbReference>